<dbReference type="InterPro" id="IPR008310">
    <property type="entry name" value="UPF0735_ACT_dom-cont"/>
</dbReference>
<evidence type="ECO:0000259" key="1">
    <source>
        <dbReference type="PROSITE" id="PS51671"/>
    </source>
</evidence>
<dbReference type="InterPro" id="IPR045865">
    <property type="entry name" value="ACT-like_dom_sf"/>
</dbReference>
<dbReference type="HAMAP" id="MF_00707">
    <property type="entry name" value="UPF0735"/>
    <property type="match status" value="1"/>
</dbReference>
<dbReference type="NCBIfam" id="NF003361">
    <property type="entry name" value="PRK04435.1"/>
    <property type="match status" value="1"/>
</dbReference>
<protein>
    <recommendedName>
        <fullName evidence="1">ACT domain-containing protein</fullName>
    </recommendedName>
</protein>
<organism evidence="2">
    <name type="scientific">anaerobic digester metagenome</name>
    <dbReference type="NCBI Taxonomy" id="1263854"/>
    <lineage>
        <taxon>unclassified sequences</taxon>
        <taxon>metagenomes</taxon>
        <taxon>ecological metagenomes</taxon>
    </lineage>
</organism>
<reference evidence="2" key="1">
    <citation type="submission" date="2019-03" db="EMBL/GenBank/DDBJ databases">
        <authorList>
            <person name="Hao L."/>
        </authorList>
    </citation>
    <scope>NUCLEOTIDE SEQUENCE</scope>
</reference>
<dbReference type="AlphaFoldDB" id="A0A485LZG5"/>
<dbReference type="SUPFAM" id="SSF55021">
    <property type="entry name" value="ACT-like"/>
    <property type="match status" value="1"/>
</dbReference>
<accession>A0A485LZG5</accession>
<sequence length="152" mass="16954">MGMARKESRFFLVQEDILPEAILKTALARELLLRGEAATVSEAVQKVNLSRSAYYKYREGVFPFYRWNSGVTVSLSMVLEHRPGILSRVLETLAEAKTSILTINQSIPVNGLASVSITFETAGMEWDVEDVTVRLRQLEGVREISLIGHNVG</sequence>
<dbReference type="InterPro" id="IPR002912">
    <property type="entry name" value="ACT_dom"/>
</dbReference>
<dbReference type="CDD" id="cd04888">
    <property type="entry name" value="ACT_PheB-BS"/>
    <property type="match status" value="1"/>
</dbReference>
<dbReference type="Gene3D" id="3.30.70.260">
    <property type="match status" value="1"/>
</dbReference>
<name>A0A485LZG5_9ZZZZ</name>
<dbReference type="EMBL" id="CAADRN010000132">
    <property type="protein sequence ID" value="VFU13517.1"/>
    <property type="molecule type" value="Genomic_DNA"/>
</dbReference>
<dbReference type="Pfam" id="PF13291">
    <property type="entry name" value="ACT_4"/>
    <property type="match status" value="1"/>
</dbReference>
<dbReference type="PROSITE" id="PS51671">
    <property type="entry name" value="ACT"/>
    <property type="match status" value="1"/>
</dbReference>
<feature type="domain" description="ACT" evidence="1">
    <location>
        <begin position="74"/>
        <end position="149"/>
    </location>
</feature>
<dbReference type="PIRSF" id="PIRSF025624">
    <property type="entry name" value="ACT_PheB"/>
    <property type="match status" value="1"/>
</dbReference>
<evidence type="ECO:0000313" key="2">
    <source>
        <dbReference type="EMBL" id="VFU13517.1"/>
    </source>
</evidence>
<proteinExistence type="inferred from homology"/>
<gene>
    <name evidence="2" type="ORF">SCFA_2170004</name>
</gene>